<sequence length="58" mass="6335">MRHIYIRGIIGLIWLAAAIVCGISGDFPMMGLYIVLAGAFLYSAYAAWKKEKDGKGGR</sequence>
<accession>A0A2K4ZHY0</accession>
<proteinExistence type="predicted"/>
<feature type="transmembrane region" description="Helical" evidence="1">
    <location>
        <begin position="31"/>
        <end position="48"/>
    </location>
</feature>
<keyword evidence="1" id="KW-0812">Transmembrane</keyword>
<keyword evidence="3" id="KW-1185">Reference proteome</keyword>
<dbReference type="Proteomes" id="UP000236311">
    <property type="component" value="Unassembled WGS sequence"/>
</dbReference>
<reference evidence="2 3" key="1">
    <citation type="submission" date="2018-01" db="EMBL/GenBank/DDBJ databases">
        <authorList>
            <person name="Gaut B.S."/>
            <person name="Morton B.R."/>
            <person name="Clegg M.T."/>
            <person name="Duvall M.R."/>
        </authorList>
    </citation>
    <scope>NUCLEOTIDE SEQUENCE [LARGE SCALE GENOMIC DNA]</scope>
    <source>
        <strain evidence="2">GP69</strain>
    </source>
</reference>
<feature type="transmembrane region" description="Helical" evidence="1">
    <location>
        <begin position="5"/>
        <end position="25"/>
    </location>
</feature>
<dbReference type="AlphaFoldDB" id="A0A2K4ZHY0"/>
<keyword evidence="1" id="KW-0472">Membrane</keyword>
<evidence type="ECO:0000313" key="3">
    <source>
        <dbReference type="Proteomes" id="UP000236311"/>
    </source>
</evidence>
<dbReference type="RefSeq" id="WP_172455123.1">
    <property type="nucleotide sequence ID" value="NZ_CANRXC010000017.1"/>
</dbReference>
<keyword evidence="1" id="KW-1133">Transmembrane helix</keyword>
<evidence type="ECO:0000256" key="1">
    <source>
        <dbReference type="SAM" id="Phobius"/>
    </source>
</evidence>
<evidence type="ECO:0000313" key="2">
    <source>
        <dbReference type="EMBL" id="SOY30002.1"/>
    </source>
</evidence>
<gene>
    <name evidence="2" type="ORF">AMURIS_02723</name>
</gene>
<protein>
    <submittedName>
        <fullName evidence="2">Uncharacterized protein</fullName>
    </submittedName>
</protein>
<dbReference type="EMBL" id="OFSM01000013">
    <property type="protein sequence ID" value="SOY30002.1"/>
    <property type="molecule type" value="Genomic_DNA"/>
</dbReference>
<organism evidence="2 3">
    <name type="scientific">Acetatifactor muris</name>
    <dbReference type="NCBI Taxonomy" id="879566"/>
    <lineage>
        <taxon>Bacteria</taxon>
        <taxon>Bacillati</taxon>
        <taxon>Bacillota</taxon>
        <taxon>Clostridia</taxon>
        <taxon>Lachnospirales</taxon>
        <taxon>Lachnospiraceae</taxon>
        <taxon>Acetatifactor</taxon>
    </lineage>
</organism>
<name>A0A2K4ZHY0_9FIRM</name>